<dbReference type="STRING" id="29920.A0A329RNY7"/>
<dbReference type="EMBL" id="MJFZ01000692">
    <property type="protein sequence ID" value="RAW25989.1"/>
    <property type="molecule type" value="Genomic_DNA"/>
</dbReference>
<feature type="domain" description="Retroviral polymerase SH3-like" evidence="2">
    <location>
        <begin position="221"/>
        <end position="264"/>
    </location>
</feature>
<name>A0A329RNY7_9STRA</name>
<proteinExistence type="predicted"/>
<dbReference type="Proteomes" id="UP000251314">
    <property type="component" value="Unassembled WGS sequence"/>
</dbReference>
<evidence type="ECO:0000313" key="4">
    <source>
        <dbReference type="Proteomes" id="UP000251314"/>
    </source>
</evidence>
<evidence type="ECO:0000259" key="2">
    <source>
        <dbReference type="Pfam" id="PF25597"/>
    </source>
</evidence>
<evidence type="ECO:0000256" key="1">
    <source>
        <dbReference type="SAM" id="MobiDB-lite"/>
    </source>
</evidence>
<dbReference type="InterPro" id="IPR036397">
    <property type="entry name" value="RNaseH_sf"/>
</dbReference>
<dbReference type="PANTHER" id="PTHR42648:SF28">
    <property type="entry name" value="TRANSPOSON-ENCODED PROTEIN WITH RIBONUCLEASE H-LIKE AND RETROVIRUS ZINC FINGER-LIKE DOMAINS"/>
    <property type="match status" value="1"/>
</dbReference>
<dbReference type="GO" id="GO:0003676">
    <property type="term" value="F:nucleic acid binding"/>
    <property type="evidence" value="ECO:0007669"/>
    <property type="project" value="InterPro"/>
</dbReference>
<dbReference type="SUPFAM" id="SSF53098">
    <property type="entry name" value="Ribonuclease H-like"/>
    <property type="match status" value="1"/>
</dbReference>
<comment type="caution">
    <text evidence="3">The sequence shown here is derived from an EMBL/GenBank/DDBJ whole genome shotgun (WGS) entry which is preliminary data.</text>
</comment>
<sequence>MVKQGALERTVTLYDVCYVPGSKNLLSHSQVEDQGYCVECHGRRGDRIPGAPAQERLYKNSQCGSGESKTAAVANEAMKRYVAWTERQFIGYKVENMITDGGGEFVNDEMHAWYQKQGIAFLPNPPHSSHLNPCERAHQTIVHMMKSMLSMAQFSKSFWVNALNKSVYQRNRCYHQAIKATPFYLMREAKPDLHRIKKFGSSLTCTNRVARHGERSTLTAALCFLVGYLEGRAGYRIYFPTEHALQHVQHASFNEEVVYKDRHHDDYTLSVPSLLATVEDASDSDKDEPSSDGRADAQGHDCQGAAGDLSPARANTISDTELLPDYDDLKRCRPMLVTRSPNHH</sequence>
<accession>A0A329RNY7</accession>
<dbReference type="AlphaFoldDB" id="A0A329RNY7"/>
<dbReference type="InterPro" id="IPR039537">
    <property type="entry name" value="Retrotran_Ty1/copia-like"/>
</dbReference>
<dbReference type="PANTHER" id="PTHR42648">
    <property type="entry name" value="TRANSPOSASE, PUTATIVE-RELATED"/>
    <property type="match status" value="1"/>
</dbReference>
<dbReference type="InterPro" id="IPR012337">
    <property type="entry name" value="RNaseH-like_sf"/>
</dbReference>
<protein>
    <recommendedName>
        <fullName evidence="2">Retroviral polymerase SH3-like domain-containing protein</fullName>
    </recommendedName>
</protein>
<evidence type="ECO:0000313" key="3">
    <source>
        <dbReference type="EMBL" id="RAW25989.1"/>
    </source>
</evidence>
<dbReference type="Pfam" id="PF25597">
    <property type="entry name" value="SH3_retrovirus"/>
    <property type="match status" value="1"/>
</dbReference>
<feature type="region of interest" description="Disordered" evidence="1">
    <location>
        <begin position="279"/>
        <end position="317"/>
    </location>
</feature>
<feature type="compositionally biased region" description="Basic and acidic residues" evidence="1">
    <location>
        <begin position="283"/>
        <end position="299"/>
    </location>
</feature>
<organism evidence="3 4">
    <name type="scientific">Phytophthora cactorum</name>
    <dbReference type="NCBI Taxonomy" id="29920"/>
    <lineage>
        <taxon>Eukaryota</taxon>
        <taxon>Sar</taxon>
        <taxon>Stramenopiles</taxon>
        <taxon>Oomycota</taxon>
        <taxon>Peronosporomycetes</taxon>
        <taxon>Peronosporales</taxon>
        <taxon>Peronosporaceae</taxon>
        <taxon>Phytophthora</taxon>
    </lineage>
</organism>
<keyword evidence="4" id="KW-1185">Reference proteome</keyword>
<gene>
    <name evidence="3" type="ORF">PC110_g17601</name>
</gene>
<dbReference type="VEuPathDB" id="FungiDB:PC110_g17601"/>
<dbReference type="OrthoDB" id="128642at2759"/>
<dbReference type="InterPro" id="IPR057670">
    <property type="entry name" value="SH3_retrovirus"/>
</dbReference>
<dbReference type="Gene3D" id="3.30.420.10">
    <property type="entry name" value="Ribonuclease H-like superfamily/Ribonuclease H"/>
    <property type="match status" value="1"/>
</dbReference>
<reference evidence="3 4" key="1">
    <citation type="submission" date="2018-01" db="EMBL/GenBank/DDBJ databases">
        <title>Draft genome of the strawberry crown rot pathogen Phytophthora cactorum.</title>
        <authorList>
            <person name="Armitage A.D."/>
            <person name="Lysoe E."/>
            <person name="Nellist C.F."/>
            <person name="Harrison R.J."/>
            <person name="Brurberg M.B."/>
        </authorList>
    </citation>
    <scope>NUCLEOTIDE SEQUENCE [LARGE SCALE GENOMIC DNA]</scope>
    <source>
        <strain evidence="3 4">10300</strain>
    </source>
</reference>